<dbReference type="Gene3D" id="3.40.50.300">
    <property type="entry name" value="P-loop containing nucleotide triphosphate hydrolases"/>
    <property type="match status" value="1"/>
</dbReference>
<sequence>MFIAIDGPDGSGKTTLAKSLVDQWNSEGTAAIYTCEPTYDSEPGRQLRQMMRSGEILDIYAFADLFVEDRKEHIRTLIMPAITQGEVVVCDRYKYSALAYQQLQGVDADYLIEKNRTCLIPDFIFILMPQDPEVLCQRIARRGQARDVFEERDFLQRTLSCYEKLPEYFPKEKIFFLNAEDTTEENIQRIKKIIAG</sequence>
<dbReference type="InterPro" id="IPR027417">
    <property type="entry name" value="P-loop_NTPase"/>
</dbReference>
<dbReference type="HAMAP" id="MF_00165">
    <property type="entry name" value="Thymidylate_kinase"/>
    <property type="match status" value="1"/>
</dbReference>
<accession>R8VZ08</accession>
<evidence type="ECO:0000259" key="11">
    <source>
        <dbReference type="Pfam" id="PF02223"/>
    </source>
</evidence>
<dbReference type="Pfam" id="PF02223">
    <property type="entry name" value="Thymidylate_kin"/>
    <property type="match status" value="1"/>
</dbReference>
<evidence type="ECO:0000313" key="13">
    <source>
        <dbReference type="Proteomes" id="UP000013981"/>
    </source>
</evidence>
<comment type="similarity">
    <text evidence="1 10">Belongs to the thymidylate kinase family.</text>
</comment>
<evidence type="ECO:0000256" key="10">
    <source>
        <dbReference type="HAMAP-Rule" id="MF_00165"/>
    </source>
</evidence>
<dbReference type="InterPro" id="IPR018094">
    <property type="entry name" value="Thymidylate_kinase"/>
</dbReference>
<dbReference type="CDD" id="cd01672">
    <property type="entry name" value="TMPK"/>
    <property type="match status" value="1"/>
</dbReference>
<evidence type="ECO:0000256" key="3">
    <source>
        <dbReference type="ARBA" id="ARBA00017144"/>
    </source>
</evidence>
<dbReference type="GO" id="GO:0004798">
    <property type="term" value="F:dTMP kinase activity"/>
    <property type="evidence" value="ECO:0007669"/>
    <property type="project" value="UniProtKB-UniRule"/>
</dbReference>
<evidence type="ECO:0000256" key="9">
    <source>
        <dbReference type="ARBA" id="ARBA00048743"/>
    </source>
</evidence>
<feature type="binding site" evidence="10">
    <location>
        <begin position="7"/>
        <end position="14"/>
    </location>
    <ligand>
        <name>ATP</name>
        <dbReference type="ChEBI" id="CHEBI:30616"/>
    </ligand>
</feature>
<evidence type="ECO:0000256" key="2">
    <source>
        <dbReference type="ARBA" id="ARBA00012980"/>
    </source>
</evidence>
<feature type="domain" description="Thymidylate kinase-like" evidence="11">
    <location>
        <begin position="5"/>
        <end position="190"/>
    </location>
</feature>
<evidence type="ECO:0000256" key="5">
    <source>
        <dbReference type="ARBA" id="ARBA00022727"/>
    </source>
</evidence>
<dbReference type="NCBIfam" id="TIGR00041">
    <property type="entry name" value="DTMP_kinase"/>
    <property type="match status" value="1"/>
</dbReference>
<evidence type="ECO:0000256" key="6">
    <source>
        <dbReference type="ARBA" id="ARBA00022741"/>
    </source>
</evidence>
<evidence type="ECO:0000256" key="1">
    <source>
        <dbReference type="ARBA" id="ARBA00009776"/>
    </source>
</evidence>
<dbReference type="RefSeq" id="WP_016147157.1">
    <property type="nucleotide sequence ID" value="NZ_KB976103.1"/>
</dbReference>
<comment type="caution">
    <text evidence="12">The sequence shown here is derived from an EMBL/GenBank/DDBJ whole genome shotgun (WGS) entry which is preliminary data.</text>
</comment>
<evidence type="ECO:0000313" key="12">
    <source>
        <dbReference type="EMBL" id="EOQ37930.1"/>
    </source>
</evidence>
<dbReference type="EC" id="2.7.4.9" evidence="2 10"/>
<name>R8VZ08_9FIRM</name>
<dbReference type="SUPFAM" id="SSF52540">
    <property type="entry name" value="P-loop containing nucleoside triphosphate hydrolases"/>
    <property type="match status" value="1"/>
</dbReference>
<protein>
    <recommendedName>
        <fullName evidence="3 10">Thymidylate kinase</fullName>
        <ecNumber evidence="2 10">2.7.4.9</ecNumber>
    </recommendedName>
    <alternativeName>
        <fullName evidence="10">dTMP kinase</fullName>
    </alternativeName>
</protein>
<dbReference type="PATRIC" id="fig|1203606.4.peg.919"/>
<keyword evidence="4 10" id="KW-0808">Transferase</keyword>
<keyword evidence="8 10" id="KW-0067">ATP-binding</keyword>
<dbReference type="InterPro" id="IPR039430">
    <property type="entry name" value="Thymidylate_kin-like_dom"/>
</dbReference>
<dbReference type="PANTHER" id="PTHR10344:SF4">
    <property type="entry name" value="UMP-CMP KINASE 2, MITOCHONDRIAL"/>
    <property type="match status" value="1"/>
</dbReference>
<organism evidence="12 13">
    <name type="scientific">Butyricicoccus pullicaecorum 1.2</name>
    <dbReference type="NCBI Taxonomy" id="1203606"/>
    <lineage>
        <taxon>Bacteria</taxon>
        <taxon>Bacillati</taxon>
        <taxon>Bacillota</taxon>
        <taxon>Clostridia</taxon>
        <taxon>Eubacteriales</taxon>
        <taxon>Butyricicoccaceae</taxon>
        <taxon>Butyricicoccus</taxon>
    </lineage>
</organism>
<dbReference type="EMBL" id="AQOB01000004">
    <property type="protein sequence ID" value="EOQ37930.1"/>
    <property type="molecule type" value="Genomic_DNA"/>
</dbReference>
<keyword evidence="5 10" id="KW-0545">Nucleotide biosynthesis</keyword>
<comment type="function">
    <text evidence="10">Phosphorylation of dTMP to form dTDP in both de novo and salvage pathways of dTTP synthesis.</text>
</comment>
<evidence type="ECO:0000256" key="8">
    <source>
        <dbReference type="ARBA" id="ARBA00022840"/>
    </source>
</evidence>
<dbReference type="AlphaFoldDB" id="R8VZ08"/>
<dbReference type="GO" id="GO:0006235">
    <property type="term" value="P:dTTP biosynthetic process"/>
    <property type="evidence" value="ECO:0007669"/>
    <property type="project" value="UniProtKB-UniRule"/>
</dbReference>
<evidence type="ECO:0000256" key="7">
    <source>
        <dbReference type="ARBA" id="ARBA00022777"/>
    </source>
</evidence>
<dbReference type="GO" id="GO:0005524">
    <property type="term" value="F:ATP binding"/>
    <property type="evidence" value="ECO:0007669"/>
    <property type="project" value="UniProtKB-UniRule"/>
</dbReference>
<keyword evidence="13" id="KW-1185">Reference proteome</keyword>
<comment type="catalytic activity">
    <reaction evidence="9 10">
        <text>dTMP + ATP = dTDP + ADP</text>
        <dbReference type="Rhea" id="RHEA:13517"/>
        <dbReference type="ChEBI" id="CHEBI:30616"/>
        <dbReference type="ChEBI" id="CHEBI:58369"/>
        <dbReference type="ChEBI" id="CHEBI:63528"/>
        <dbReference type="ChEBI" id="CHEBI:456216"/>
        <dbReference type="EC" id="2.7.4.9"/>
    </reaction>
</comment>
<dbReference type="GO" id="GO:0005829">
    <property type="term" value="C:cytosol"/>
    <property type="evidence" value="ECO:0007669"/>
    <property type="project" value="TreeGrafter"/>
</dbReference>
<dbReference type="OrthoDB" id="9774907at2"/>
<proteinExistence type="inferred from homology"/>
<keyword evidence="7 10" id="KW-0418">Kinase</keyword>
<dbReference type="PANTHER" id="PTHR10344">
    <property type="entry name" value="THYMIDYLATE KINASE"/>
    <property type="match status" value="1"/>
</dbReference>
<dbReference type="GO" id="GO:0006233">
    <property type="term" value="P:dTDP biosynthetic process"/>
    <property type="evidence" value="ECO:0007669"/>
    <property type="project" value="InterPro"/>
</dbReference>
<dbReference type="Proteomes" id="UP000013981">
    <property type="component" value="Unassembled WGS sequence"/>
</dbReference>
<dbReference type="GO" id="GO:0006227">
    <property type="term" value="P:dUDP biosynthetic process"/>
    <property type="evidence" value="ECO:0007669"/>
    <property type="project" value="TreeGrafter"/>
</dbReference>
<dbReference type="HOGENOM" id="CLU_049131_1_3_9"/>
<reference evidence="12 13" key="1">
    <citation type="submission" date="2013-01" db="EMBL/GenBank/DDBJ databases">
        <title>The Genome Sequence of Butyricicoccus pullicaecorum 1.2.</title>
        <authorList>
            <consortium name="The Broad Institute Genome Sequencing Platform"/>
            <person name="Earl A."/>
            <person name="Ward D."/>
            <person name="Feldgarden M."/>
            <person name="Gevers D."/>
            <person name="Van Immerseel F."/>
            <person name="Eeckhaut V."/>
            <person name="Walker B."/>
            <person name="Young S.K."/>
            <person name="Zeng Q."/>
            <person name="Gargeya S."/>
            <person name="Fitzgerald M."/>
            <person name="Haas B."/>
            <person name="Abouelleil A."/>
            <person name="Alvarado L."/>
            <person name="Arachchi H.M."/>
            <person name="Berlin A.M."/>
            <person name="Chapman S.B."/>
            <person name="Dewar J."/>
            <person name="Goldberg J."/>
            <person name="Griggs A."/>
            <person name="Gujja S."/>
            <person name="Hansen M."/>
            <person name="Howarth C."/>
            <person name="Imamovic A."/>
            <person name="Larimer J."/>
            <person name="McCowan C."/>
            <person name="Murphy C."/>
            <person name="Neiman D."/>
            <person name="Pearson M."/>
            <person name="Priest M."/>
            <person name="Roberts A."/>
            <person name="Saif S."/>
            <person name="Shea T."/>
            <person name="Sisk P."/>
            <person name="Sykes S."/>
            <person name="Wortman J."/>
            <person name="Nusbaum C."/>
            <person name="Birren B."/>
        </authorList>
    </citation>
    <scope>NUCLEOTIDE SEQUENCE [LARGE SCALE GENOMIC DNA]</scope>
    <source>
        <strain evidence="12 13">1.2</strain>
    </source>
</reference>
<dbReference type="eggNOG" id="COG0125">
    <property type="taxonomic scope" value="Bacteria"/>
</dbReference>
<keyword evidence="6 10" id="KW-0547">Nucleotide-binding</keyword>
<gene>
    <name evidence="10" type="primary">tmk</name>
    <name evidence="12" type="ORF">HMPREF1526_00958</name>
</gene>
<evidence type="ECO:0000256" key="4">
    <source>
        <dbReference type="ARBA" id="ARBA00022679"/>
    </source>
</evidence>